<feature type="transmembrane region" description="Helical" evidence="5">
    <location>
        <begin position="6"/>
        <end position="26"/>
    </location>
</feature>
<dbReference type="AlphaFoldDB" id="A0A0S8FWK6"/>
<keyword evidence="2 5" id="KW-0812">Transmembrane</keyword>
<sequence>MSYKWIIRLALIVALFVYLIVSRTMLRDRKRYHAVLESGPCNIVFVIVYNLLCYLAVGIRSDPNVLAKPAVLEDMLVANWYAILGQVMVVTSVCLLVYTVIKRHAIGGQDTGGRLLKSGVYSFSRHPVYLGIVLISLGISIVRTNFDGMLVFPLVLLANYSQAKLEEKYDVGVRFREEYQHYRTQTRMFGPLWFWILILVILLVPIFLVVVG</sequence>
<dbReference type="InterPro" id="IPR010721">
    <property type="entry name" value="UstE-like"/>
</dbReference>
<organism evidence="6 7">
    <name type="scientific">candidate division WOR_3 bacterium SM23_42</name>
    <dbReference type="NCBI Taxonomy" id="1703779"/>
    <lineage>
        <taxon>Bacteria</taxon>
        <taxon>Bacteria division WOR-3</taxon>
    </lineage>
</organism>
<protein>
    <recommendedName>
        <fullName evidence="8">Steroid 5-alpha reductase C-terminal domain-containing protein</fullName>
    </recommendedName>
</protein>
<evidence type="ECO:0000256" key="3">
    <source>
        <dbReference type="ARBA" id="ARBA00022989"/>
    </source>
</evidence>
<feature type="transmembrane region" description="Helical" evidence="5">
    <location>
        <begin position="79"/>
        <end position="101"/>
    </location>
</feature>
<gene>
    <name evidence="6" type="ORF">AMJ83_01960</name>
</gene>
<evidence type="ECO:0000256" key="4">
    <source>
        <dbReference type="ARBA" id="ARBA00023136"/>
    </source>
</evidence>
<dbReference type="GO" id="GO:0016020">
    <property type="term" value="C:membrane"/>
    <property type="evidence" value="ECO:0007669"/>
    <property type="project" value="UniProtKB-SubCell"/>
</dbReference>
<dbReference type="EMBL" id="LJUJ01000002">
    <property type="protein sequence ID" value="KPK64498.1"/>
    <property type="molecule type" value="Genomic_DNA"/>
</dbReference>
<reference evidence="6 7" key="1">
    <citation type="journal article" date="2015" name="Microbiome">
        <title>Genomic resolution of linkages in carbon, nitrogen, and sulfur cycling among widespread estuary sediment bacteria.</title>
        <authorList>
            <person name="Baker B.J."/>
            <person name="Lazar C.S."/>
            <person name="Teske A.P."/>
            <person name="Dick G.J."/>
        </authorList>
    </citation>
    <scope>NUCLEOTIDE SEQUENCE [LARGE SCALE GENOMIC DNA]</scope>
    <source>
        <strain evidence="6">SM23_42</strain>
    </source>
</reference>
<evidence type="ECO:0000256" key="5">
    <source>
        <dbReference type="SAM" id="Phobius"/>
    </source>
</evidence>
<dbReference type="Proteomes" id="UP000051373">
    <property type="component" value="Unassembled WGS sequence"/>
</dbReference>
<evidence type="ECO:0000313" key="7">
    <source>
        <dbReference type="Proteomes" id="UP000051373"/>
    </source>
</evidence>
<keyword evidence="4 5" id="KW-0472">Membrane</keyword>
<accession>A0A0S8FWK6</accession>
<feature type="transmembrane region" description="Helical" evidence="5">
    <location>
        <begin position="192"/>
        <end position="211"/>
    </location>
</feature>
<dbReference type="STRING" id="1703779.AMJ83_01960"/>
<feature type="transmembrane region" description="Helical" evidence="5">
    <location>
        <begin position="38"/>
        <end position="59"/>
    </location>
</feature>
<dbReference type="GO" id="GO:0016740">
    <property type="term" value="F:transferase activity"/>
    <property type="evidence" value="ECO:0007669"/>
    <property type="project" value="UniProtKB-ARBA"/>
</dbReference>
<feature type="transmembrane region" description="Helical" evidence="5">
    <location>
        <begin position="127"/>
        <end position="146"/>
    </location>
</feature>
<evidence type="ECO:0000256" key="2">
    <source>
        <dbReference type="ARBA" id="ARBA00022692"/>
    </source>
</evidence>
<evidence type="ECO:0000256" key="1">
    <source>
        <dbReference type="ARBA" id="ARBA00004141"/>
    </source>
</evidence>
<proteinExistence type="predicted"/>
<dbReference type="PANTHER" id="PTHR12714:SF9">
    <property type="entry name" value="PROTEIN-S-ISOPRENYLCYSTEINE O-METHYLTRANSFERASE"/>
    <property type="match status" value="1"/>
</dbReference>
<evidence type="ECO:0008006" key="8">
    <source>
        <dbReference type="Google" id="ProtNLM"/>
    </source>
</evidence>
<keyword evidence="3 5" id="KW-1133">Transmembrane helix</keyword>
<dbReference type="PANTHER" id="PTHR12714">
    <property type="entry name" value="PROTEIN-S ISOPRENYLCYSTEINE O-METHYLTRANSFERASE"/>
    <property type="match status" value="1"/>
</dbReference>
<name>A0A0S8FWK6_UNCW3</name>
<dbReference type="Gene3D" id="1.20.120.1630">
    <property type="match status" value="1"/>
</dbReference>
<comment type="subcellular location">
    <subcellularLocation>
        <location evidence="1">Membrane</location>
        <topology evidence="1">Multi-pass membrane protein</topology>
    </subcellularLocation>
</comment>
<dbReference type="Pfam" id="PF06966">
    <property type="entry name" value="DUF1295"/>
    <property type="match status" value="1"/>
</dbReference>
<comment type="caution">
    <text evidence="6">The sequence shown here is derived from an EMBL/GenBank/DDBJ whole genome shotgun (WGS) entry which is preliminary data.</text>
</comment>
<evidence type="ECO:0000313" key="6">
    <source>
        <dbReference type="EMBL" id="KPK64498.1"/>
    </source>
</evidence>